<keyword evidence="2" id="KW-1185">Reference proteome</keyword>
<evidence type="ECO:0000313" key="2">
    <source>
        <dbReference type="Proteomes" id="UP000789920"/>
    </source>
</evidence>
<gene>
    <name evidence="1" type="ORF">RPERSI_LOCUS1795</name>
</gene>
<dbReference type="EMBL" id="CAJVQC010001789">
    <property type="protein sequence ID" value="CAG8500437.1"/>
    <property type="molecule type" value="Genomic_DNA"/>
</dbReference>
<proteinExistence type="predicted"/>
<sequence length="89" mass="10162">MEFTLGIQSTSFIESQNVCIKRILESGNTLLANEKSLYYIASYSTIEEVESLTIYKPLQSKDVNDKPDAINLFAKYLLDHLEQNTVKKI</sequence>
<accession>A0ACA9KYH8</accession>
<organism evidence="1 2">
    <name type="scientific">Racocetra persica</name>
    <dbReference type="NCBI Taxonomy" id="160502"/>
    <lineage>
        <taxon>Eukaryota</taxon>
        <taxon>Fungi</taxon>
        <taxon>Fungi incertae sedis</taxon>
        <taxon>Mucoromycota</taxon>
        <taxon>Glomeromycotina</taxon>
        <taxon>Glomeromycetes</taxon>
        <taxon>Diversisporales</taxon>
        <taxon>Gigasporaceae</taxon>
        <taxon>Racocetra</taxon>
    </lineage>
</organism>
<dbReference type="Proteomes" id="UP000789920">
    <property type="component" value="Unassembled WGS sequence"/>
</dbReference>
<comment type="caution">
    <text evidence="1">The sequence shown here is derived from an EMBL/GenBank/DDBJ whole genome shotgun (WGS) entry which is preliminary data.</text>
</comment>
<protein>
    <submittedName>
        <fullName evidence="1">5515_t:CDS:1</fullName>
    </submittedName>
</protein>
<name>A0ACA9KYH8_9GLOM</name>
<reference evidence="1" key="1">
    <citation type="submission" date="2021-06" db="EMBL/GenBank/DDBJ databases">
        <authorList>
            <person name="Kallberg Y."/>
            <person name="Tangrot J."/>
            <person name="Rosling A."/>
        </authorList>
    </citation>
    <scope>NUCLEOTIDE SEQUENCE</scope>
    <source>
        <strain evidence="1">MA461A</strain>
    </source>
</reference>
<evidence type="ECO:0000313" key="1">
    <source>
        <dbReference type="EMBL" id="CAG8500437.1"/>
    </source>
</evidence>